<keyword evidence="4" id="KW-1185">Reference proteome</keyword>
<dbReference type="InterPro" id="IPR002201">
    <property type="entry name" value="Glyco_trans_9"/>
</dbReference>
<name>A0ABX0RIJ3_9GAMM</name>
<evidence type="ECO:0000256" key="1">
    <source>
        <dbReference type="ARBA" id="ARBA00022676"/>
    </source>
</evidence>
<sequence length="359" mass="40604">MEKKKKFAKLRALNRQRNYLMKSLRLHFARLLLDHRSPRAFAITASKRVLFLRDDDKIGDMVVSTSLFREFSRAGYQVDVYAGAANACVIERNPHINNIIIASKDIQARLAQANVLAQKPYDVVIDMGDKLSPFHLRFLRRLNAMNVVGFNKKGFNIYNKSLDYLGYERHITERYQLLMESFDIKNFSTAYDLHIPESLQSEISAFLASLPGERCLVINPYAADARRDMSLAQLQQVIQLIHERWSDTDVVIIGDPKRVSHLELEGAVISPFQTLQGACGVIAQSDAVLSPDTAVVHIAAAWQKPMVCLYGNDLHGSWINSKVWGPGYPQAFQVYTQDKYHPVSTIKADDIILALGKIL</sequence>
<protein>
    <submittedName>
        <fullName evidence="3">Glycosyltransferase family 9 protein</fullName>
    </submittedName>
</protein>
<evidence type="ECO:0000313" key="3">
    <source>
        <dbReference type="EMBL" id="NIF24116.1"/>
    </source>
</evidence>
<organism evidence="3 4">
    <name type="scientific">Candidatus Pantoea multigeneris</name>
    <dbReference type="NCBI Taxonomy" id="2608357"/>
    <lineage>
        <taxon>Bacteria</taxon>
        <taxon>Pseudomonadati</taxon>
        <taxon>Pseudomonadota</taxon>
        <taxon>Gammaproteobacteria</taxon>
        <taxon>Enterobacterales</taxon>
        <taxon>Erwiniaceae</taxon>
        <taxon>Pantoea</taxon>
    </lineage>
</organism>
<accession>A0ABX0RIJ3</accession>
<gene>
    <name evidence="3" type="ORF">F3J40_21335</name>
</gene>
<proteinExistence type="predicted"/>
<evidence type="ECO:0000313" key="4">
    <source>
        <dbReference type="Proteomes" id="UP001515683"/>
    </source>
</evidence>
<dbReference type="Gene3D" id="3.40.50.2000">
    <property type="entry name" value="Glycogen Phosphorylase B"/>
    <property type="match status" value="2"/>
</dbReference>
<dbReference type="PANTHER" id="PTHR30160">
    <property type="entry name" value="TETRAACYLDISACCHARIDE 4'-KINASE-RELATED"/>
    <property type="match status" value="1"/>
</dbReference>
<dbReference type="RefSeq" id="WP_167017901.1">
    <property type="nucleotide sequence ID" value="NZ_VWXF01000012.1"/>
</dbReference>
<dbReference type="SUPFAM" id="SSF53756">
    <property type="entry name" value="UDP-Glycosyltransferase/glycogen phosphorylase"/>
    <property type="match status" value="1"/>
</dbReference>
<dbReference type="Proteomes" id="UP001515683">
    <property type="component" value="Unassembled WGS sequence"/>
</dbReference>
<keyword evidence="2" id="KW-0808">Transferase</keyword>
<dbReference type="PANTHER" id="PTHR30160:SF15">
    <property type="entry name" value="GLYCOSYLTRANSFERASE HI_0523-RELATED"/>
    <property type="match status" value="1"/>
</dbReference>
<reference evidence="3 4" key="1">
    <citation type="journal article" date="2019" name="bioRxiv">
        <title>Bacteria contribute to plant secondary compound degradation in a generalist herbivore system.</title>
        <authorList>
            <person name="Francoeur C.B."/>
            <person name="Khadempour L."/>
            <person name="Moreira-Soto R.D."/>
            <person name="Gotting K."/>
            <person name="Book A.J."/>
            <person name="Pinto-Tomas A.A."/>
            <person name="Keefover-Ring K."/>
            <person name="Currie C.R."/>
        </authorList>
    </citation>
    <scope>NUCLEOTIDE SEQUENCE [LARGE SCALE GENOMIC DNA]</scope>
    <source>
        <strain evidence="3">Acro-835</strain>
    </source>
</reference>
<dbReference type="CDD" id="cd03789">
    <property type="entry name" value="GT9_LPS_heptosyltransferase"/>
    <property type="match status" value="1"/>
</dbReference>
<evidence type="ECO:0000256" key="2">
    <source>
        <dbReference type="ARBA" id="ARBA00022679"/>
    </source>
</evidence>
<dbReference type="Pfam" id="PF01075">
    <property type="entry name" value="Glyco_transf_9"/>
    <property type="match status" value="1"/>
</dbReference>
<keyword evidence="1" id="KW-0328">Glycosyltransferase</keyword>
<dbReference type="EMBL" id="VWXF01000012">
    <property type="protein sequence ID" value="NIF24116.1"/>
    <property type="molecule type" value="Genomic_DNA"/>
</dbReference>
<comment type="caution">
    <text evidence="3">The sequence shown here is derived from an EMBL/GenBank/DDBJ whole genome shotgun (WGS) entry which is preliminary data.</text>
</comment>
<dbReference type="InterPro" id="IPR051199">
    <property type="entry name" value="LPS_LOS_Heptosyltrfase"/>
</dbReference>